<proteinExistence type="predicted"/>
<reference evidence="1 2" key="1">
    <citation type="submission" date="2019-02" db="EMBL/GenBank/DDBJ databases">
        <title>Deep-cultivation of Planctomycetes and their phenomic and genomic characterization uncovers novel biology.</title>
        <authorList>
            <person name="Wiegand S."/>
            <person name="Jogler M."/>
            <person name="Boedeker C."/>
            <person name="Pinto D."/>
            <person name="Vollmers J."/>
            <person name="Rivas-Marin E."/>
            <person name="Kohn T."/>
            <person name="Peeters S.H."/>
            <person name="Heuer A."/>
            <person name="Rast P."/>
            <person name="Oberbeckmann S."/>
            <person name="Bunk B."/>
            <person name="Jeske O."/>
            <person name="Meyerdierks A."/>
            <person name="Storesund J.E."/>
            <person name="Kallscheuer N."/>
            <person name="Luecker S."/>
            <person name="Lage O.M."/>
            <person name="Pohl T."/>
            <person name="Merkel B.J."/>
            <person name="Hornburger P."/>
            <person name="Mueller R.-W."/>
            <person name="Bruemmer F."/>
            <person name="Labrenz M."/>
            <person name="Spormann A.M."/>
            <person name="Op Den Camp H."/>
            <person name="Overmann J."/>
            <person name="Amann R."/>
            <person name="Jetten M.S.M."/>
            <person name="Mascher T."/>
            <person name="Medema M.H."/>
            <person name="Devos D.P."/>
            <person name="Kaster A.-K."/>
            <person name="Ovreas L."/>
            <person name="Rohde M."/>
            <person name="Galperin M.Y."/>
            <person name="Jogler C."/>
        </authorList>
    </citation>
    <scope>NUCLEOTIDE SEQUENCE [LARGE SCALE GENOMIC DNA]</scope>
    <source>
        <strain evidence="1 2">Poly41</strain>
    </source>
</reference>
<name>A0A5C6CWL3_9BACT</name>
<evidence type="ECO:0000313" key="1">
    <source>
        <dbReference type="EMBL" id="TWU27937.1"/>
    </source>
</evidence>
<comment type="caution">
    <text evidence="1">The sequence shown here is derived from an EMBL/GenBank/DDBJ whole genome shotgun (WGS) entry which is preliminary data.</text>
</comment>
<accession>A0A5C6CWL3</accession>
<protein>
    <submittedName>
        <fullName evidence="1">Uncharacterized protein</fullName>
    </submittedName>
</protein>
<dbReference type="RefSeq" id="WP_231616148.1">
    <property type="nucleotide sequence ID" value="NZ_SJPV01000035.1"/>
</dbReference>
<dbReference type="Proteomes" id="UP000319143">
    <property type="component" value="Unassembled WGS sequence"/>
</dbReference>
<gene>
    <name evidence="1" type="ORF">Poly41_70110</name>
</gene>
<dbReference type="AlphaFoldDB" id="A0A5C6CWL3"/>
<organism evidence="1 2">
    <name type="scientific">Novipirellula artificiosorum</name>
    <dbReference type="NCBI Taxonomy" id="2528016"/>
    <lineage>
        <taxon>Bacteria</taxon>
        <taxon>Pseudomonadati</taxon>
        <taxon>Planctomycetota</taxon>
        <taxon>Planctomycetia</taxon>
        <taxon>Pirellulales</taxon>
        <taxon>Pirellulaceae</taxon>
        <taxon>Novipirellula</taxon>
    </lineage>
</organism>
<keyword evidence="2" id="KW-1185">Reference proteome</keyword>
<sequence length="265" mass="28770">MNRNSLRYSIAFLLFLCLCVAGFLAGYRAGYPNGYASGKAKRQAEEPYPEVYQIGDLIRATGDGTHKNGDPLDYQSLLEATRASVFPTEWQDLGGRCSMAPVPSLESLVVNATSGVHDRIQAFFGDLSSVKRAVAESKEEQESMQRARDEWLSGVLEPVSKSLGKELKLIEAGIDLVGSWDVQQTTPDGSVTSLRYTFVDTDTVRIPSPDDAGKSMETWYFISAGSVVVAGKAYLAATTADDNLVLIPNNDPQTFLVASQANDEP</sequence>
<dbReference type="EMBL" id="SJPV01000035">
    <property type="protein sequence ID" value="TWU27937.1"/>
    <property type="molecule type" value="Genomic_DNA"/>
</dbReference>
<evidence type="ECO:0000313" key="2">
    <source>
        <dbReference type="Proteomes" id="UP000319143"/>
    </source>
</evidence>